<evidence type="ECO:0000313" key="1">
    <source>
        <dbReference type="EMBL" id="RJF75040.1"/>
    </source>
</evidence>
<sequence>MSFKTVLIALAIVALSFGITLVGFQWLSPPGVVPPTLQALPPLPPIRQSSVVVPVSVPLTAIRDLVDRTAPRNFAGKADNPLPQLVQNADINWTVARGAVAVKGAPEQVTVTAPLTGTLSAKGSLSASTQSKVGDTLGRIFGDKVAKQVGVNIKSLSASGEIKGTIAITARPKVLPDWHVDPNLSAQVLLADSNIGVAGARINIPAQVKPVIDKAVNEQVAQLQQTIRSDGALERSARREWARICRSIPLQGAGVPNGFWLELRPTRALAAQPQIDAATVALTLGIVADSRITTAPTKPECPFPAALEMVAPNSTGVKVAVPIDIPFQQLSRVIEPQFVGRTFPESGNGAAAVTVKSVNVAASGDRLLVSMLVDAKGSKGWFGFGGEATLHIWGRPVLNQEDQTLRLADVRLAVESEAAFGLLGEAARAAVPYLQKAITERAVFDLKPESSNVQRRIGAVIAAYQRNEDGLRISSEISSLRLTDVAFDSSMLRVTAEANGILEVTITKLKAP</sequence>
<evidence type="ECO:0000313" key="2">
    <source>
        <dbReference type="Proteomes" id="UP000285523"/>
    </source>
</evidence>
<dbReference type="Pfam" id="PF14356">
    <property type="entry name" value="DUF4403"/>
    <property type="match status" value="1"/>
</dbReference>
<dbReference type="AlphaFoldDB" id="A0A418VG02"/>
<name>A0A418VG02_RHOPL</name>
<dbReference type="InterPro" id="IPR025515">
    <property type="entry name" value="DUF4403"/>
</dbReference>
<accession>A0A418VG02</accession>
<dbReference type="RefSeq" id="WP_119856473.1">
    <property type="nucleotide sequence ID" value="NZ_QYYD01000009.1"/>
</dbReference>
<gene>
    <name evidence="1" type="ORF">D4Q52_10325</name>
</gene>
<protein>
    <submittedName>
        <fullName evidence="1">DUF4403 family protein</fullName>
    </submittedName>
</protein>
<organism evidence="1 2">
    <name type="scientific">Rhodopseudomonas palustris</name>
    <dbReference type="NCBI Taxonomy" id="1076"/>
    <lineage>
        <taxon>Bacteria</taxon>
        <taxon>Pseudomonadati</taxon>
        <taxon>Pseudomonadota</taxon>
        <taxon>Alphaproteobacteria</taxon>
        <taxon>Hyphomicrobiales</taxon>
        <taxon>Nitrobacteraceae</taxon>
        <taxon>Rhodopseudomonas</taxon>
    </lineage>
</organism>
<dbReference type="Proteomes" id="UP000285523">
    <property type="component" value="Unassembled WGS sequence"/>
</dbReference>
<dbReference type="OrthoDB" id="8252144at2"/>
<proteinExistence type="predicted"/>
<comment type="caution">
    <text evidence="1">The sequence shown here is derived from an EMBL/GenBank/DDBJ whole genome shotgun (WGS) entry which is preliminary data.</text>
</comment>
<dbReference type="EMBL" id="QYYD01000009">
    <property type="protein sequence ID" value="RJF75040.1"/>
    <property type="molecule type" value="Genomic_DNA"/>
</dbReference>
<reference evidence="1 2" key="1">
    <citation type="submission" date="2018-09" db="EMBL/GenBank/DDBJ databases">
        <title>Draft genome sequence of Rhodopseudomonas palustris 2.1.18.</title>
        <authorList>
            <person name="Robertson S.L."/>
            <person name="Meyer T.E."/>
            <person name="Kyndt J.A."/>
        </authorList>
    </citation>
    <scope>NUCLEOTIDE SEQUENCE [LARGE SCALE GENOMIC DNA]</scope>
    <source>
        <strain evidence="1 2">2.1.18</strain>
    </source>
</reference>